<accession>A0ABW3CWG9</accession>
<dbReference type="Pfam" id="PF13538">
    <property type="entry name" value="UvrD_C_2"/>
    <property type="match status" value="1"/>
</dbReference>
<name>A0ABW3CWG9_9FLAO</name>
<dbReference type="EMBL" id="JBHTJH010000004">
    <property type="protein sequence ID" value="MFD0861522.1"/>
    <property type="molecule type" value="Genomic_DNA"/>
</dbReference>
<dbReference type="Gene3D" id="3.40.50.300">
    <property type="entry name" value="P-loop containing nucleotide triphosphate hydrolases"/>
    <property type="match status" value="2"/>
</dbReference>
<dbReference type="CDD" id="cd17933">
    <property type="entry name" value="DEXSc_RecD-like"/>
    <property type="match status" value="1"/>
</dbReference>
<protein>
    <submittedName>
        <fullName evidence="2">ATP-dependent RecD-like DNA helicase</fullName>
    </submittedName>
</protein>
<proteinExistence type="predicted"/>
<dbReference type="Proteomes" id="UP001596978">
    <property type="component" value="Unassembled WGS sequence"/>
</dbReference>
<evidence type="ECO:0000259" key="1">
    <source>
        <dbReference type="Pfam" id="PF13538"/>
    </source>
</evidence>
<dbReference type="InterPro" id="IPR027785">
    <property type="entry name" value="UvrD-like_helicase_C"/>
</dbReference>
<dbReference type="CDD" id="cd18809">
    <property type="entry name" value="SF1_C_RecD"/>
    <property type="match status" value="1"/>
</dbReference>
<dbReference type="RefSeq" id="WP_386404697.1">
    <property type="nucleotide sequence ID" value="NZ_JBHTJH010000004.1"/>
</dbReference>
<organism evidence="2 3">
    <name type="scientific">Sungkyunkwania multivorans</name>
    <dbReference type="NCBI Taxonomy" id="1173618"/>
    <lineage>
        <taxon>Bacteria</taxon>
        <taxon>Pseudomonadati</taxon>
        <taxon>Bacteroidota</taxon>
        <taxon>Flavobacteriia</taxon>
        <taxon>Flavobacteriales</taxon>
        <taxon>Flavobacteriaceae</taxon>
        <taxon>Sungkyunkwania</taxon>
    </lineage>
</organism>
<keyword evidence="3" id="KW-1185">Reference proteome</keyword>
<evidence type="ECO:0000313" key="3">
    <source>
        <dbReference type="Proteomes" id="UP001596978"/>
    </source>
</evidence>
<dbReference type="InterPro" id="IPR027417">
    <property type="entry name" value="P-loop_NTPase"/>
</dbReference>
<comment type="caution">
    <text evidence="2">The sequence shown here is derived from an EMBL/GenBank/DDBJ whole genome shotgun (WGS) entry which is preliminary data.</text>
</comment>
<evidence type="ECO:0000313" key="2">
    <source>
        <dbReference type="EMBL" id="MFD0861522.1"/>
    </source>
</evidence>
<gene>
    <name evidence="2" type="ORF">ACFQ1M_04840</name>
</gene>
<dbReference type="SUPFAM" id="SSF52540">
    <property type="entry name" value="P-loop containing nucleoside triphosphate hydrolases"/>
    <property type="match status" value="1"/>
</dbReference>
<feature type="domain" description="UvrD-like helicase C-terminal" evidence="1">
    <location>
        <begin position="416"/>
        <end position="465"/>
    </location>
</feature>
<sequence>MDASSFYKLLVAKFPFQPTQTQDIVLQQLAEFLFAKEPNRLFLLKGYAGTGKTTIIGALVQHLWHTKMKSVLLAPTGRAAKVITSYSSRTAFTIHKKIYFPRKEKGGGVKFVLQPNKHRNTVFIVDEASMIPDAPSDSKLFENGSLLDDLMMYVYSGNNCKLILIGDTAQLPPVKLDMSPALDEDRLSLNYNKDVTKIEMDEVMRQAEGSGILMNATSLREQLEEGFYEDFKFEINGFSDIERLVDGHDVQNALMGSYEANGNEDTAIIVRSNKRANLFNQQIRSRILFNDNELSTGDYLMVVKNNYFWLKETSEAGFIANGDIIEVMEIFAIKELYGFRFAEVKVRMVDYPNQRPFETVLLLDTIMAETPSLSYEDGNRLYQEVLQDYADERANYKRFLKVKNNKFFNALQVKFSYAITCHKSQGGQWNTVFIEQPYLPNGPDKDYLRWLYTAVTRAKDKLYLIGFKDDAFVTH</sequence>
<reference evidence="3" key="1">
    <citation type="journal article" date="2019" name="Int. J. Syst. Evol. Microbiol.">
        <title>The Global Catalogue of Microorganisms (GCM) 10K type strain sequencing project: providing services to taxonomists for standard genome sequencing and annotation.</title>
        <authorList>
            <consortium name="The Broad Institute Genomics Platform"/>
            <consortium name="The Broad Institute Genome Sequencing Center for Infectious Disease"/>
            <person name="Wu L."/>
            <person name="Ma J."/>
        </authorList>
    </citation>
    <scope>NUCLEOTIDE SEQUENCE [LARGE SCALE GENOMIC DNA]</scope>
    <source>
        <strain evidence="3">CCUG 62952</strain>
    </source>
</reference>
<dbReference type="Pfam" id="PF13604">
    <property type="entry name" value="AAA_30"/>
    <property type="match status" value="1"/>
</dbReference>